<dbReference type="PANTHER" id="PTHR46264:SF4">
    <property type="entry name" value="TYROSINE--TRNA LIGASE, CYTOPLASMIC"/>
    <property type="match status" value="1"/>
</dbReference>
<dbReference type="GO" id="GO:0005737">
    <property type="term" value="C:cytoplasm"/>
    <property type="evidence" value="ECO:0007669"/>
    <property type="project" value="TreeGrafter"/>
</dbReference>
<comment type="catalytic activity">
    <reaction evidence="3">
        <text>tRNA(Tyr) + L-tyrosine + ATP = L-tyrosyl-tRNA(Tyr) + AMP + diphosphate + H(+)</text>
        <dbReference type="Rhea" id="RHEA:10220"/>
        <dbReference type="Rhea" id="RHEA-COMP:9706"/>
        <dbReference type="Rhea" id="RHEA-COMP:9707"/>
        <dbReference type="ChEBI" id="CHEBI:15378"/>
        <dbReference type="ChEBI" id="CHEBI:30616"/>
        <dbReference type="ChEBI" id="CHEBI:33019"/>
        <dbReference type="ChEBI" id="CHEBI:58315"/>
        <dbReference type="ChEBI" id="CHEBI:78442"/>
        <dbReference type="ChEBI" id="CHEBI:78536"/>
        <dbReference type="ChEBI" id="CHEBI:456215"/>
        <dbReference type="EC" id="6.1.1.1"/>
    </reaction>
</comment>
<dbReference type="AlphaFoldDB" id="A0AA86R0K0"/>
<proteinExistence type="predicted"/>
<dbReference type="EC" id="6.1.1.1" evidence="1"/>
<reference evidence="5 6" key="2">
    <citation type="submission" date="2024-07" db="EMBL/GenBank/DDBJ databases">
        <authorList>
            <person name="Akdeniz Z."/>
        </authorList>
    </citation>
    <scope>NUCLEOTIDE SEQUENCE [LARGE SCALE GENOMIC DNA]</scope>
</reference>
<dbReference type="EMBL" id="CATOUU010001058">
    <property type="protein sequence ID" value="CAI9969449.1"/>
    <property type="molecule type" value="Genomic_DNA"/>
</dbReference>
<evidence type="ECO:0000256" key="1">
    <source>
        <dbReference type="ARBA" id="ARBA00013160"/>
    </source>
</evidence>
<dbReference type="PANTHER" id="PTHR46264">
    <property type="entry name" value="TYROSINE-TRNA LIGASE"/>
    <property type="match status" value="1"/>
</dbReference>
<dbReference type="Proteomes" id="UP001642409">
    <property type="component" value="Unassembled WGS sequence"/>
</dbReference>
<evidence type="ECO:0000256" key="3">
    <source>
        <dbReference type="ARBA" id="ARBA00048248"/>
    </source>
</evidence>
<protein>
    <recommendedName>
        <fullName evidence="1">tyrosine--tRNA ligase</fullName>
        <ecNumber evidence="1">6.1.1.1</ecNumber>
    </recommendedName>
    <alternativeName>
        <fullName evidence="2">Tyrosyl-tRNA synthetase</fullName>
    </alternativeName>
</protein>
<dbReference type="InterPro" id="IPR050489">
    <property type="entry name" value="Tyr-tRNA_synthase"/>
</dbReference>
<name>A0AA86R0K0_9EUKA</name>
<dbReference type="GO" id="GO:0004831">
    <property type="term" value="F:tyrosine-tRNA ligase activity"/>
    <property type="evidence" value="ECO:0007669"/>
    <property type="project" value="UniProtKB-EC"/>
</dbReference>
<accession>A0AA86R0K0</accession>
<evidence type="ECO:0000313" key="4">
    <source>
        <dbReference type="EMBL" id="CAI9969449.1"/>
    </source>
</evidence>
<evidence type="ECO:0000313" key="5">
    <source>
        <dbReference type="EMBL" id="CAL6062863.1"/>
    </source>
</evidence>
<evidence type="ECO:0000313" key="6">
    <source>
        <dbReference type="Proteomes" id="UP001642409"/>
    </source>
</evidence>
<sequence length="280" mass="31749">MDVFIPTQQIIKFYQLAPRIQNIKKQKVTDQIVSKHLIQLWSQLSTEKIEQTQQLVTAAIKLYAPDSKINDLADVLEGNKSFEFYPIVMAIATKQNLKICSENMLTKQDNVVEQLPKSLKNISIASQSFVPAIIQALLTSNQQTILFSDHNLAFDGVTSNNHFFVQPLKANPRNYLEEAAAYILVDDSIDSIQKKVNKGFCEDKNVEVNPVLDQFKIIFCFQESVKINDKTYTTVEQIAADFKEGAIVPKSLKEAVVEGFKTFWIENEQVKSLGESLKKK</sequence>
<gene>
    <name evidence="5" type="ORF">HINF_LOCUS50428</name>
    <name evidence="4" type="ORF">HINF_LOCUS57094</name>
</gene>
<evidence type="ECO:0000256" key="2">
    <source>
        <dbReference type="ARBA" id="ARBA00033323"/>
    </source>
</evidence>
<dbReference type="Gene3D" id="1.10.240.10">
    <property type="entry name" value="Tyrosyl-Transfer RNA Synthetase"/>
    <property type="match status" value="1"/>
</dbReference>
<comment type="caution">
    <text evidence="4">The sequence shown here is derived from an EMBL/GenBank/DDBJ whole genome shotgun (WGS) entry which is preliminary data.</text>
</comment>
<keyword evidence="6" id="KW-1185">Reference proteome</keyword>
<dbReference type="GO" id="GO:0006437">
    <property type="term" value="P:tyrosyl-tRNA aminoacylation"/>
    <property type="evidence" value="ECO:0007669"/>
    <property type="project" value="TreeGrafter"/>
</dbReference>
<dbReference type="EMBL" id="CAXDID020000241">
    <property type="protein sequence ID" value="CAL6062863.1"/>
    <property type="molecule type" value="Genomic_DNA"/>
</dbReference>
<organism evidence="4">
    <name type="scientific">Hexamita inflata</name>
    <dbReference type="NCBI Taxonomy" id="28002"/>
    <lineage>
        <taxon>Eukaryota</taxon>
        <taxon>Metamonada</taxon>
        <taxon>Diplomonadida</taxon>
        <taxon>Hexamitidae</taxon>
        <taxon>Hexamitinae</taxon>
        <taxon>Hexamita</taxon>
    </lineage>
</organism>
<reference evidence="4" key="1">
    <citation type="submission" date="2023-06" db="EMBL/GenBank/DDBJ databases">
        <authorList>
            <person name="Kurt Z."/>
        </authorList>
    </citation>
    <scope>NUCLEOTIDE SEQUENCE</scope>
</reference>